<dbReference type="AlphaFoldDB" id="A0A2I0B6D3"/>
<evidence type="ECO:0000256" key="1">
    <source>
        <dbReference type="SAM" id="SignalP"/>
    </source>
</evidence>
<accession>A0A2I0B6D3</accession>
<organism evidence="2 3">
    <name type="scientific">Apostasia shenzhenica</name>
    <dbReference type="NCBI Taxonomy" id="1088818"/>
    <lineage>
        <taxon>Eukaryota</taxon>
        <taxon>Viridiplantae</taxon>
        <taxon>Streptophyta</taxon>
        <taxon>Embryophyta</taxon>
        <taxon>Tracheophyta</taxon>
        <taxon>Spermatophyta</taxon>
        <taxon>Magnoliopsida</taxon>
        <taxon>Liliopsida</taxon>
        <taxon>Asparagales</taxon>
        <taxon>Orchidaceae</taxon>
        <taxon>Apostasioideae</taxon>
        <taxon>Apostasia</taxon>
    </lineage>
</organism>
<feature type="signal peptide" evidence="1">
    <location>
        <begin position="1"/>
        <end position="29"/>
    </location>
</feature>
<dbReference type="EMBL" id="KZ451908">
    <property type="protein sequence ID" value="PKA63359.1"/>
    <property type="molecule type" value="Genomic_DNA"/>
</dbReference>
<feature type="chain" id="PRO_5014184811" description="Cystatin domain-containing protein" evidence="1">
    <location>
        <begin position="30"/>
        <end position="147"/>
    </location>
</feature>
<dbReference type="Proteomes" id="UP000236161">
    <property type="component" value="Unassembled WGS sequence"/>
</dbReference>
<protein>
    <recommendedName>
        <fullName evidence="4">Cystatin domain-containing protein</fullName>
    </recommendedName>
</protein>
<evidence type="ECO:0000313" key="2">
    <source>
        <dbReference type="EMBL" id="PKA63359.1"/>
    </source>
</evidence>
<reference evidence="2 3" key="1">
    <citation type="journal article" date="2017" name="Nature">
        <title>The Apostasia genome and the evolution of orchids.</title>
        <authorList>
            <person name="Zhang G.Q."/>
            <person name="Liu K.W."/>
            <person name="Li Z."/>
            <person name="Lohaus R."/>
            <person name="Hsiao Y.Y."/>
            <person name="Niu S.C."/>
            <person name="Wang J.Y."/>
            <person name="Lin Y.C."/>
            <person name="Xu Q."/>
            <person name="Chen L.J."/>
            <person name="Yoshida K."/>
            <person name="Fujiwara S."/>
            <person name="Wang Z.W."/>
            <person name="Zhang Y.Q."/>
            <person name="Mitsuda N."/>
            <person name="Wang M."/>
            <person name="Liu G.H."/>
            <person name="Pecoraro L."/>
            <person name="Huang H.X."/>
            <person name="Xiao X.J."/>
            <person name="Lin M."/>
            <person name="Wu X.Y."/>
            <person name="Wu W.L."/>
            <person name="Chen Y.Y."/>
            <person name="Chang S.B."/>
            <person name="Sakamoto S."/>
            <person name="Ohme-Takagi M."/>
            <person name="Yagi M."/>
            <person name="Zeng S.J."/>
            <person name="Shen C.Y."/>
            <person name="Yeh C.M."/>
            <person name="Luo Y.B."/>
            <person name="Tsai W.C."/>
            <person name="Van de Peer Y."/>
            <person name="Liu Z.J."/>
        </authorList>
    </citation>
    <scope>NUCLEOTIDE SEQUENCE [LARGE SCALE GENOMIC DNA]</scope>
    <source>
        <strain evidence="3">cv. Shenzhen</strain>
        <tissue evidence="2">Stem</tissue>
    </source>
</reference>
<keyword evidence="3" id="KW-1185">Reference proteome</keyword>
<gene>
    <name evidence="2" type="ORF">AXF42_Ash005254</name>
</gene>
<proteinExistence type="predicted"/>
<evidence type="ECO:0008006" key="4">
    <source>
        <dbReference type="Google" id="ProtNLM"/>
    </source>
</evidence>
<evidence type="ECO:0000313" key="3">
    <source>
        <dbReference type="Proteomes" id="UP000236161"/>
    </source>
</evidence>
<dbReference type="Gene3D" id="3.10.450.10">
    <property type="match status" value="1"/>
</dbReference>
<name>A0A2I0B6D3_9ASPA</name>
<sequence length="147" mass="16281">MAPPLHHAVILSSALALLFLVTVAAAAAAARPPAMRMMREIKNAGKDSYLEQLGRFAVNSTNERKSQQYRGMWDDGQQMPESEKLVFVAVVWARVSEEKGAGRHYYLKVRATLRNDTLLEDLYAALFVAFSSADIVLVNSHYVGVNV</sequence>
<keyword evidence="1" id="KW-0732">Signal</keyword>